<dbReference type="SUPFAM" id="SSF49464">
    <property type="entry name" value="Carboxypeptidase regulatory domain-like"/>
    <property type="match status" value="1"/>
</dbReference>
<gene>
    <name evidence="1" type="ORF">EJV47_02915</name>
</gene>
<dbReference type="AlphaFoldDB" id="A0A3S0H940"/>
<dbReference type="InterPro" id="IPR052036">
    <property type="entry name" value="Hydrolase/PRTase-associated"/>
</dbReference>
<dbReference type="Pfam" id="PF05139">
    <property type="entry name" value="Erythro_esteras"/>
    <property type="match status" value="1"/>
</dbReference>
<evidence type="ECO:0000313" key="1">
    <source>
        <dbReference type="EMBL" id="RTQ53702.1"/>
    </source>
</evidence>
<organism evidence="1 2">
    <name type="scientific">Hymenobacter gummosus</name>
    <dbReference type="NCBI Taxonomy" id="1776032"/>
    <lineage>
        <taxon>Bacteria</taxon>
        <taxon>Pseudomonadati</taxon>
        <taxon>Bacteroidota</taxon>
        <taxon>Cytophagia</taxon>
        <taxon>Cytophagales</taxon>
        <taxon>Hymenobacteraceae</taxon>
        <taxon>Hymenobacter</taxon>
    </lineage>
</organism>
<keyword evidence="2" id="KW-1185">Reference proteome</keyword>
<dbReference type="Gene3D" id="2.60.40.1120">
    <property type="entry name" value="Carboxypeptidase-like, regulatory domain"/>
    <property type="match status" value="1"/>
</dbReference>
<protein>
    <recommendedName>
        <fullName evidence="3">Erythromycin esterase family protein</fullName>
    </recommendedName>
</protein>
<name>A0A3S0H940_9BACT</name>
<dbReference type="SUPFAM" id="SSF159501">
    <property type="entry name" value="EreA/ChaN-like"/>
    <property type="match status" value="1"/>
</dbReference>
<evidence type="ECO:0008006" key="3">
    <source>
        <dbReference type="Google" id="ProtNLM"/>
    </source>
</evidence>
<dbReference type="InterPro" id="IPR008969">
    <property type="entry name" value="CarboxyPept-like_regulatory"/>
</dbReference>
<dbReference type="Proteomes" id="UP000282184">
    <property type="component" value="Unassembled WGS sequence"/>
</dbReference>
<dbReference type="Pfam" id="PF13715">
    <property type="entry name" value="CarbopepD_reg_2"/>
    <property type="match status" value="1"/>
</dbReference>
<dbReference type="CDD" id="cd14728">
    <property type="entry name" value="Ere-like"/>
    <property type="match status" value="1"/>
</dbReference>
<accession>A0A3S0H940</accession>
<dbReference type="GO" id="GO:0046677">
    <property type="term" value="P:response to antibiotic"/>
    <property type="evidence" value="ECO:0007669"/>
    <property type="project" value="InterPro"/>
</dbReference>
<proteinExistence type="predicted"/>
<dbReference type="EMBL" id="RXOF01000001">
    <property type="protein sequence ID" value="RTQ53702.1"/>
    <property type="molecule type" value="Genomic_DNA"/>
</dbReference>
<dbReference type="InterPro" id="IPR007815">
    <property type="entry name" value="Emycin_Estase"/>
</dbReference>
<dbReference type="PANTHER" id="PTHR31299">
    <property type="entry name" value="ESTERASE, PUTATIVE (AFU_ORTHOLOGUE AFUA_1G05850)-RELATED"/>
    <property type="match status" value="1"/>
</dbReference>
<evidence type="ECO:0000313" key="2">
    <source>
        <dbReference type="Proteomes" id="UP000282184"/>
    </source>
</evidence>
<dbReference type="Gene3D" id="3.40.1660.10">
    <property type="entry name" value="EreA-like (biosynthetic domain)"/>
    <property type="match status" value="2"/>
</dbReference>
<sequence length="864" mass="96558">MRYYLRQSVVYGWAFMILWLGLLPAQAQVPLPAPPTAALTCLSPGPPPSFAAIGRAIGGARVVMLGEQTHQDAATLEAKVALVRYLHDSLGFTVLAFEADMYGADRADRAIHAGQPALPALQAFLYNKRIWSGTAEFEPLAPYLAAHPALRVAGFDSQLQSEYTEDEALPELRRLLALDCRTKWRPEEHFLADEILGQSINGGDFRQLRQGPTDSVRWRQWRQKASRSLANVAARVPAEVGRAAFWRQWLRSWAAEVEDQCAYFTRGRANPLRRDQLMADNLLYLIRQQYPREKIIVWAASSHIAASYAPISRTDTVAMRYLRRLRQLEPADEPAADTVTLRGVLSGFVPMGKYVRAGLAPGQVYSIAFTAYEGSYGATIRPQEQKPVPRPPAGSLERAFVARGCTLGFADLRRTPEARYYAAPLGYLPLLAPWAQLFDGIIFTRTMRPVTPIGAEAVGPVAVAPGRRLPGRVLDAKTGAPVSFASVGLRGTTLGTISNTEGKFLLFIPAEYAARDTVQVSCLGYGSVRLPLARLAAGQELAVKLTPQDHLLGEVLVKAPLSAAAIVARAREKLSVNYPQAAHSMQFFYRFKDQLGDSVRCREEAAVDFYDATGYRRGSWERGADTRFTQVRQLRRHATGIYRQQDMSGMWLIWERDPILTTRNPLSEGPGSHFTFTREGETEYNGRTIHQIRFVCRKPNAFTTPYAYPSPAAFEGRLFIDADNYAVVKYEAFTTWDTTTMRNKKVLRRFGFDGPVRESRRAYDVYQYEQTGGLYYLKYSRHYYPSDFVSLATGHKTRHVEAYDLLTTSLELQQPVVLQQSMTNVVGKVPYREEFWNSYQTLLPEETLTAPTGLTAPGPAAPPK</sequence>
<dbReference type="PANTHER" id="PTHR31299:SF0">
    <property type="entry name" value="ESTERASE, PUTATIVE (AFU_ORTHOLOGUE AFUA_1G05850)-RELATED"/>
    <property type="match status" value="1"/>
</dbReference>
<dbReference type="OrthoDB" id="9810066at2"/>
<comment type="caution">
    <text evidence="1">The sequence shown here is derived from an EMBL/GenBank/DDBJ whole genome shotgun (WGS) entry which is preliminary data.</text>
</comment>
<reference evidence="1 2" key="1">
    <citation type="submission" date="2018-12" db="EMBL/GenBank/DDBJ databases">
        <title>Hymenobacter gummosus sp. nov., isolated from a spring.</title>
        <authorList>
            <person name="Nie L."/>
        </authorList>
    </citation>
    <scope>NUCLEOTIDE SEQUENCE [LARGE SCALE GENOMIC DNA]</scope>
    <source>
        <strain evidence="1 2">KCTC 52166</strain>
    </source>
</reference>